<dbReference type="PANTHER" id="PTHR44591">
    <property type="entry name" value="STRESS RESPONSE REGULATOR PROTEIN 1"/>
    <property type="match status" value="1"/>
</dbReference>
<sequence length="130" mass="13810">MTGQAILVIDDDPYNRKLTRDVLSHAGHAILEASNAEDGLALAQAERPRLVLMDVQLPGMSGVEALSRLRADPATADIPVVAVTAFAMKEDRDRFLAAGFDAYLGKPLDVRELSGQLTAVVAAAEAGRRA</sequence>
<dbReference type="InterPro" id="IPR011006">
    <property type="entry name" value="CheY-like_superfamily"/>
</dbReference>
<dbReference type="EMBL" id="JAPDOD010000001">
    <property type="protein sequence ID" value="MDA0158765.1"/>
    <property type="molecule type" value="Genomic_DNA"/>
</dbReference>
<proteinExistence type="predicted"/>
<dbReference type="InterPro" id="IPR001789">
    <property type="entry name" value="Sig_transdc_resp-reg_receiver"/>
</dbReference>
<keyword evidence="1 2" id="KW-0597">Phosphoprotein</keyword>
<name>A0A9X3MPC2_9ACTN</name>
<evidence type="ECO:0000256" key="1">
    <source>
        <dbReference type="ARBA" id="ARBA00022553"/>
    </source>
</evidence>
<dbReference type="Proteomes" id="UP001149140">
    <property type="component" value="Unassembled WGS sequence"/>
</dbReference>
<dbReference type="PANTHER" id="PTHR44591:SF3">
    <property type="entry name" value="RESPONSE REGULATORY DOMAIN-CONTAINING PROTEIN"/>
    <property type="match status" value="1"/>
</dbReference>
<feature type="modified residue" description="4-aspartylphosphate" evidence="2">
    <location>
        <position position="54"/>
    </location>
</feature>
<dbReference type="SMART" id="SM00448">
    <property type="entry name" value="REC"/>
    <property type="match status" value="1"/>
</dbReference>
<dbReference type="SUPFAM" id="SSF52172">
    <property type="entry name" value="CheY-like"/>
    <property type="match status" value="1"/>
</dbReference>
<organism evidence="4 5">
    <name type="scientific">Solirubrobacter ginsenosidimutans</name>
    <dbReference type="NCBI Taxonomy" id="490573"/>
    <lineage>
        <taxon>Bacteria</taxon>
        <taxon>Bacillati</taxon>
        <taxon>Actinomycetota</taxon>
        <taxon>Thermoleophilia</taxon>
        <taxon>Solirubrobacterales</taxon>
        <taxon>Solirubrobacteraceae</taxon>
        <taxon>Solirubrobacter</taxon>
    </lineage>
</organism>
<dbReference type="RefSeq" id="WP_270037361.1">
    <property type="nucleotide sequence ID" value="NZ_JAPDOD010000001.1"/>
</dbReference>
<keyword evidence="5" id="KW-1185">Reference proteome</keyword>
<reference evidence="4" key="1">
    <citation type="submission" date="2022-10" db="EMBL/GenBank/DDBJ databases">
        <title>The WGS of Solirubrobacter ginsenosidimutans DSM 21036.</title>
        <authorList>
            <person name="Jiang Z."/>
        </authorList>
    </citation>
    <scope>NUCLEOTIDE SEQUENCE</scope>
    <source>
        <strain evidence="4">DSM 21036</strain>
    </source>
</reference>
<dbReference type="PROSITE" id="PS50110">
    <property type="entry name" value="RESPONSE_REGULATORY"/>
    <property type="match status" value="1"/>
</dbReference>
<evidence type="ECO:0000259" key="3">
    <source>
        <dbReference type="PROSITE" id="PS50110"/>
    </source>
</evidence>
<evidence type="ECO:0000313" key="5">
    <source>
        <dbReference type="Proteomes" id="UP001149140"/>
    </source>
</evidence>
<dbReference type="Pfam" id="PF00072">
    <property type="entry name" value="Response_reg"/>
    <property type="match status" value="1"/>
</dbReference>
<protein>
    <submittedName>
        <fullName evidence="4">Response regulator</fullName>
    </submittedName>
</protein>
<accession>A0A9X3MPC2</accession>
<gene>
    <name evidence="4" type="ORF">OM076_00695</name>
</gene>
<comment type="caution">
    <text evidence="4">The sequence shown here is derived from an EMBL/GenBank/DDBJ whole genome shotgun (WGS) entry which is preliminary data.</text>
</comment>
<dbReference type="AlphaFoldDB" id="A0A9X3MPC2"/>
<evidence type="ECO:0000256" key="2">
    <source>
        <dbReference type="PROSITE-ProRule" id="PRU00169"/>
    </source>
</evidence>
<evidence type="ECO:0000313" key="4">
    <source>
        <dbReference type="EMBL" id="MDA0158765.1"/>
    </source>
</evidence>
<dbReference type="GO" id="GO:0000160">
    <property type="term" value="P:phosphorelay signal transduction system"/>
    <property type="evidence" value="ECO:0007669"/>
    <property type="project" value="InterPro"/>
</dbReference>
<dbReference type="InterPro" id="IPR050595">
    <property type="entry name" value="Bact_response_regulator"/>
</dbReference>
<feature type="domain" description="Response regulatory" evidence="3">
    <location>
        <begin position="5"/>
        <end position="121"/>
    </location>
</feature>
<dbReference type="Gene3D" id="3.40.50.2300">
    <property type="match status" value="1"/>
</dbReference>